<organism evidence="2 3">
    <name type="scientific">Lasiosphaeria hispida</name>
    <dbReference type="NCBI Taxonomy" id="260671"/>
    <lineage>
        <taxon>Eukaryota</taxon>
        <taxon>Fungi</taxon>
        <taxon>Dikarya</taxon>
        <taxon>Ascomycota</taxon>
        <taxon>Pezizomycotina</taxon>
        <taxon>Sordariomycetes</taxon>
        <taxon>Sordariomycetidae</taxon>
        <taxon>Sordariales</taxon>
        <taxon>Lasiosphaeriaceae</taxon>
        <taxon>Lasiosphaeria</taxon>
    </lineage>
</organism>
<proteinExistence type="predicted"/>
<dbReference type="EMBL" id="JAUIQD010000006">
    <property type="protein sequence ID" value="KAK3346943.1"/>
    <property type="molecule type" value="Genomic_DNA"/>
</dbReference>
<evidence type="ECO:0000313" key="2">
    <source>
        <dbReference type="EMBL" id="KAK3346943.1"/>
    </source>
</evidence>
<evidence type="ECO:0000256" key="1">
    <source>
        <dbReference type="SAM" id="MobiDB-lite"/>
    </source>
</evidence>
<dbReference type="Proteomes" id="UP001275084">
    <property type="component" value="Unassembled WGS sequence"/>
</dbReference>
<protein>
    <submittedName>
        <fullName evidence="2">Uncharacterized protein</fullName>
    </submittedName>
</protein>
<name>A0AAJ0HCA3_9PEZI</name>
<reference evidence="2" key="1">
    <citation type="journal article" date="2023" name="Mol. Phylogenet. Evol.">
        <title>Genome-scale phylogeny and comparative genomics of the fungal order Sordariales.</title>
        <authorList>
            <person name="Hensen N."/>
            <person name="Bonometti L."/>
            <person name="Westerberg I."/>
            <person name="Brannstrom I.O."/>
            <person name="Guillou S."/>
            <person name="Cros-Aarteil S."/>
            <person name="Calhoun S."/>
            <person name="Haridas S."/>
            <person name="Kuo A."/>
            <person name="Mondo S."/>
            <person name="Pangilinan J."/>
            <person name="Riley R."/>
            <person name="LaButti K."/>
            <person name="Andreopoulos B."/>
            <person name="Lipzen A."/>
            <person name="Chen C."/>
            <person name="Yan M."/>
            <person name="Daum C."/>
            <person name="Ng V."/>
            <person name="Clum A."/>
            <person name="Steindorff A."/>
            <person name="Ohm R.A."/>
            <person name="Martin F."/>
            <person name="Silar P."/>
            <person name="Natvig D.O."/>
            <person name="Lalanne C."/>
            <person name="Gautier V."/>
            <person name="Ament-Velasquez S.L."/>
            <person name="Kruys A."/>
            <person name="Hutchinson M.I."/>
            <person name="Powell A.J."/>
            <person name="Barry K."/>
            <person name="Miller A.N."/>
            <person name="Grigoriev I.V."/>
            <person name="Debuchy R."/>
            <person name="Gladieux P."/>
            <person name="Hiltunen Thoren M."/>
            <person name="Johannesson H."/>
        </authorList>
    </citation>
    <scope>NUCLEOTIDE SEQUENCE</scope>
    <source>
        <strain evidence="2">CBS 955.72</strain>
    </source>
</reference>
<reference evidence="2" key="2">
    <citation type="submission" date="2023-06" db="EMBL/GenBank/DDBJ databases">
        <authorList>
            <consortium name="Lawrence Berkeley National Laboratory"/>
            <person name="Haridas S."/>
            <person name="Hensen N."/>
            <person name="Bonometti L."/>
            <person name="Westerberg I."/>
            <person name="Brannstrom I.O."/>
            <person name="Guillou S."/>
            <person name="Cros-Aarteil S."/>
            <person name="Calhoun S."/>
            <person name="Kuo A."/>
            <person name="Mondo S."/>
            <person name="Pangilinan J."/>
            <person name="Riley R."/>
            <person name="Labutti K."/>
            <person name="Andreopoulos B."/>
            <person name="Lipzen A."/>
            <person name="Chen C."/>
            <person name="Yanf M."/>
            <person name="Daum C."/>
            <person name="Ng V."/>
            <person name="Clum A."/>
            <person name="Steindorff A."/>
            <person name="Ohm R."/>
            <person name="Martin F."/>
            <person name="Silar P."/>
            <person name="Natvig D."/>
            <person name="Lalanne C."/>
            <person name="Gautier V."/>
            <person name="Ament-Velasquez S.L."/>
            <person name="Kruys A."/>
            <person name="Hutchinson M.I."/>
            <person name="Powell A.J."/>
            <person name="Barry K."/>
            <person name="Miller A.N."/>
            <person name="Grigoriev I.V."/>
            <person name="Debuchy R."/>
            <person name="Gladieux P."/>
            <person name="Thoren M.H."/>
            <person name="Johannesson H."/>
        </authorList>
    </citation>
    <scope>NUCLEOTIDE SEQUENCE</scope>
    <source>
        <strain evidence="2">CBS 955.72</strain>
    </source>
</reference>
<sequence>MLGRRCELERKRGGRKNACPVQTNYSQPAVRYRWGGLALLGHASLWLANLAGENEGGRKPPHRPFFQNLTRRLGNHRGSVGPGTARPEREPFPFAALPLPVCRLVVRYLTLPLKWIPPRLIELILKGKGCVPDTTGVLGLERSFLISGQAPRPRRQTYPQSLGVAFGSPSTPPKS</sequence>
<keyword evidence="3" id="KW-1185">Reference proteome</keyword>
<feature type="region of interest" description="Disordered" evidence="1">
    <location>
        <begin position="151"/>
        <end position="175"/>
    </location>
</feature>
<evidence type="ECO:0000313" key="3">
    <source>
        <dbReference type="Proteomes" id="UP001275084"/>
    </source>
</evidence>
<dbReference type="AlphaFoldDB" id="A0AAJ0HCA3"/>
<gene>
    <name evidence="2" type="ORF">B0T25DRAFT_553248</name>
</gene>
<comment type="caution">
    <text evidence="2">The sequence shown here is derived from an EMBL/GenBank/DDBJ whole genome shotgun (WGS) entry which is preliminary data.</text>
</comment>
<accession>A0AAJ0HCA3</accession>